<dbReference type="EMBL" id="JBFBVU010000001">
    <property type="protein sequence ID" value="MEV8465534.1"/>
    <property type="molecule type" value="Genomic_DNA"/>
</dbReference>
<name>A0ABV3L1V9_9RHOB</name>
<proteinExistence type="predicted"/>
<dbReference type="Proteomes" id="UP001553161">
    <property type="component" value="Unassembled WGS sequence"/>
</dbReference>
<sequence>MMSSDPLPATPETDVDSGLLYDLTHTGTSLAAMASEAHTVIAMRTLGMLGFWPMGVGENTQMIMEKPAAMALAADEALRATLQGLRPDQVLGAALEPIRARTQDNAHRLTRLDIWERN</sequence>
<keyword evidence="2" id="KW-1185">Reference proteome</keyword>
<protein>
    <submittedName>
        <fullName evidence="1">Uncharacterized protein</fullName>
    </submittedName>
</protein>
<evidence type="ECO:0000313" key="2">
    <source>
        <dbReference type="Proteomes" id="UP001553161"/>
    </source>
</evidence>
<evidence type="ECO:0000313" key="1">
    <source>
        <dbReference type="EMBL" id="MEV8465534.1"/>
    </source>
</evidence>
<gene>
    <name evidence="1" type="ORF">AB0T83_01905</name>
</gene>
<accession>A0ABV3L1V9</accession>
<organism evidence="1 2">
    <name type="scientific">Meridianimarinicoccus marinus</name>
    <dbReference type="NCBI Taxonomy" id="3231483"/>
    <lineage>
        <taxon>Bacteria</taxon>
        <taxon>Pseudomonadati</taxon>
        <taxon>Pseudomonadota</taxon>
        <taxon>Alphaproteobacteria</taxon>
        <taxon>Rhodobacterales</taxon>
        <taxon>Paracoccaceae</taxon>
        <taxon>Meridianimarinicoccus</taxon>
    </lineage>
</organism>
<reference evidence="1 2" key="1">
    <citation type="submission" date="2024-07" db="EMBL/GenBank/DDBJ databases">
        <authorList>
            <person name="Kang M."/>
        </authorList>
    </citation>
    <scope>NUCLEOTIDE SEQUENCE [LARGE SCALE GENOMIC DNA]</scope>
    <source>
        <strain evidence="1 2">DFM31</strain>
    </source>
</reference>
<comment type="caution">
    <text evidence="1">The sequence shown here is derived from an EMBL/GenBank/DDBJ whole genome shotgun (WGS) entry which is preliminary data.</text>
</comment>